<evidence type="ECO:0008006" key="3">
    <source>
        <dbReference type="Google" id="ProtNLM"/>
    </source>
</evidence>
<dbReference type="STRING" id="157652.A0A371IHS6"/>
<sequence>MKDNKPEDTPIAKGDKFSLKQCPNNDLERNEMQKIIYASAMGSLMYAQVCTRPDIAFVVGVLDRYLSDPVMQHWKAVKCVIHYLRRTKGYMLTYRKSEGLEIIMYSDSDFDGCQDSKRSMFGYIYIHPTKVQNKQIFIKHIGTSFMLVDQLTKGLIPKVFHGHTAH</sequence>
<comment type="caution">
    <text evidence="1">The sequence shown here is derived from an EMBL/GenBank/DDBJ whole genome shotgun (WGS) entry which is preliminary data.</text>
</comment>
<feature type="non-terminal residue" evidence="1">
    <location>
        <position position="166"/>
    </location>
</feature>
<evidence type="ECO:0000313" key="2">
    <source>
        <dbReference type="Proteomes" id="UP000257109"/>
    </source>
</evidence>
<organism evidence="1 2">
    <name type="scientific">Mucuna pruriens</name>
    <name type="common">Velvet bean</name>
    <name type="synonym">Dolichos pruriens</name>
    <dbReference type="NCBI Taxonomy" id="157652"/>
    <lineage>
        <taxon>Eukaryota</taxon>
        <taxon>Viridiplantae</taxon>
        <taxon>Streptophyta</taxon>
        <taxon>Embryophyta</taxon>
        <taxon>Tracheophyta</taxon>
        <taxon>Spermatophyta</taxon>
        <taxon>Magnoliopsida</taxon>
        <taxon>eudicotyledons</taxon>
        <taxon>Gunneridae</taxon>
        <taxon>Pentapetalae</taxon>
        <taxon>rosids</taxon>
        <taxon>fabids</taxon>
        <taxon>Fabales</taxon>
        <taxon>Fabaceae</taxon>
        <taxon>Papilionoideae</taxon>
        <taxon>50 kb inversion clade</taxon>
        <taxon>NPAAA clade</taxon>
        <taxon>indigoferoid/millettioid clade</taxon>
        <taxon>Phaseoleae</taxon>
        <taxon>Mucuna</taxon>
    </lineage>
</organism>
<reference evidence="1" key="1">
    <citation type="submission" date="2018-05" db="EMBL/GenBank/DDBJ databases">
        <title>Draft genome of Mucuna pruriens seed.</title>
        <authorList>
            <person name="Nnadi N.E."/>
            <person name="Vos R."/>
            <person name="Hasami M.H."/>
            <person name="Devisetty U.K."/>
            <person name="Aguiy J.C."/>
        </authorList>
    </citation>
    <scope>NUCLEOTIDE SEQUENCE [LARGE SCALE GENOMIC DNA]</scope>
    <source>
        <strain evidence="1">JCA_2017</strain>
    </source>
</reference>
<dbReference type="PANTHER" id="PTHR11439">
    <property type="entry name" value="GAG-POL-RELATED RETROTRANSPOSON"/>
    <property type="match status" value="1"/>
</dbReference>
<proteinExistence type="predicted"/>
<dbReference type="EMBL" id="QJKJ01000042">
    <property type="protein sequence ID" value="RDY14616.1"/>
    <property type="molecule type" value="Genomic_DNA"/>
</dbReference>
<dbReference type="Proteomes" id="UP000257109">
    <property type="component" value="Unassembled WGS sequence"/>
</dbReference>
<name>A0A371IHS6_MUCPR</name>
<protein>
    <recommendedName>
        <fullName evidence="3">Reverse transcriptase Ty1/copia-type domain-containing protein</fullName>
    </recommendedName>
</protein>
<dbReference type="OrthoDB" id="1645289at2759"/>
<gene>
    <name evidence="1" type="ORF">CR513_00297</name>
</gene>
<accession>A0A371IHS6</accession>
<feature type="non-terminal residue" evidence="1">
    <location>
        <position position="1"/>
    </location>
</feature>
<dbReference type="AlphaFoldDB" id="A0A371IHS6"/>
<keyword evidence="2" id="KW-1185">Reference proteome</keyword>
<evidence type="ECO:0000313" key="1">
    <source>
        <dbReference type="EMBL" id="RDY14616.1"/>
    </source>
</evidence>
<dbReference type="PANTHER" id="PTHR11439:SF467">
    <property type="entry name" value="INTEGRASE CATALYTIC DOMAIN-CONTAINING PROTEIN"/>
    <property type="match status" value="1"/>
</dbReference>